<gene>
    <name evidence="3" type="ORF">FRX48_06147</name>
</gene>
<dbReference type="AlphaFoldDB" id="A0A5M8PLB1"/>
<reference evidence="3 4" key="1">
    <citation type="submission" date="2019-09" db="EMBL/GenBank/DDBJ databases">
        <title>The hologenome of the rock-dwelling lichen Lasallia pustulata.</title>
        <authorList>
            <person name="Greshake Tzovaras B."/>
            <person name="Segers F."/>
            <person name="Bicker A."/>
            <person name="Dal Grande F."/>
            <person name="Otte J."/>
            <person name="Hankeln T."/>
            <person name="Schmitt I."/>
            <person name="Ebersberger I."/>
        </authorList>
    </citation>
    <scope>NUCLEOTIDE SEQUENCE [LARGE SCALE GENOMIC DNA]</scope>
    <source>
        <strain evidence="3">A1-1</strain>
    </source>
</reference>
<dbReference type="Pfam" id="PF26434">
    <property type="entry name" value="YAG7_C"/>
    <property type="match status" value="1"/>
</dbReference>
<proteinExistence type="predicted"/>
<organism evidence="3 4">
    <name type="scientific">Lasallia pustulata</name>
    <dbReference type="NCBI Taxonomy" id="136370"/>
    <lineage>
        <taxon>Eukaryota</taxon>
        <taxon>Fungi</taxon>
        <taxon>Dikarya</taxon>
        <taxon>Ascomycota</taxon>
        <taxon>Pezizomycotina</taxon>
        <taxon>Lecanoromycetes</taxon>
        <taxon>OSLEUM clade</taxon>
        <taxon>Umbilicariomycetidae</taxon>
        <taxon>Umbilicariales</taxon>
        <taxon>Umbilicariaceae</taxon>
        <taxon>Lasallia</taxon>
    </lineage>
</organism>
<feature type="compositionally biased region" description="Basic and acidic residues" evidence="1">
    <location>
        <begin position="461"/>
        <end position="473"/>
    </location>
</feature>
<feature type="compositionally biased region" description="Polar residues" evidence="1">
    <location>
        <begin position="1"/>
        <end position="14"/>
    </location>
</feature>
<comment type="caution">
    <text evidence="3">The sequence shown here is derived from an EMBL/GenBank/DDBJ whole genome shotgun (WGS) entry which is preliminary data.</text>
</comment>
<dbReference type="InterPro" id="IPR058602">
    <property type="entry name" value="YAG7_dimerisation_dom"/>
</dbReference>
<feature type="compositionally biased region" description="Pro residues" evidence="1">
    <location>
        <begin position="282"/>
        <end position="297"/>
    </location>
</feature>
<protein>
    <recommendedName>
        <fullName evidence="2">YAG7-like dimerisation domain-containing protein</fullName>
    </recommendedName>
</protein>
<evidence type="ECO:0000259" key="2">
    <source>
        <dbReference type="Pfam" id="PF26434"/>
    </source>
</evidence>
<dbReference type="EMBL" id="VXIT01000010">
    <property type="protein sequence ID" value="KAA6409536.1"/>
    <property type="molecule type" value="Genomic_DNA"/>
</dbReference>
<feature type="region of interest" description="Disordered" evidence="1">
    <location>
        <begin position="1"/>
        <end position="59"/>
    </location>
</feature>
<feature type="region of interest" description="Disordered" evidence="1">
    <location>
        <begin position="314"/>
        <end position="334"/>
    </location>
</feature>
<evidence type="ECO:0000256" key="1">
    <source>
        <dbReference type="SAM" id="MobiDB-lite"/>
    </source>
</evidence>
<feature type="compositionally biased region" description="Low complexity" evidence="1">
    <location>
        <begin position="26"/>
        <end position="43"/>
    </location>
</feature>
<feature type="region of interest" description="Disordered" evidence="1">
    <location>
        <begin position="350"/>
        <end position="473"/>
    </location>
</feature>
<feature type="domain" description="YAG7-like dimerisation" evidence="2">
    <location>
        <begin position="177"/>
        <end position="262"/>
    </location>
</feature>
<dbReference type="Proteomes" id="UP000324767">
    <property type="component" value="Unassembled WGS sequence"/>
</dbReference>
<name>A0A5M8PLB1_9LECA</name>
<evidence type="ECO:0000313" key="4">
    <source>
        <dbReference type="Proteomes" id="UP000324767"/>
    </source>
</evidence>
<sequence>MSAPTTSNPPVQNESKSAKKKKAKAEVPVTVPSAPSTTPSAEVGAGQAAAEPSTNGADGAFESTYIKELYKNIRNVKKKLNATQRVDSIIAENPGTSLDDLLSSRKINQDQKAQALKKPSLQASLAQLEEQIAQYKKFDEEYQDRLNAEKSALQSSHKDELLKVKELAVAETEIEAKKEANENMLVLSKFLRAAAAKRQSGDEKSVENQAFEGALLLVYGGDASAVAAIEKLIEGSDEKVPAVEKELGLLNFSYKQVRDAALEHAPYAAEEAWAEEVAQSEPVPPAAEEPSLPPPVTDPTVAHAGLTEIDSAAEPLENGTSNHIETPTVPDASNIDAGAANAAAENNWGPELSASATTGPEGWVEVPRDPAETDTGLTATPGAMASTTSWAEEVTSEVGPASTQSVAPPALNGDSGFQEVHHGRGRGRGGFQGEHRGGYRGRGSFRGDRGGEGGYRGRGGFRGDRGDRGEREG</sequence>
<evidence type="ECO:0000313" key="3">
    <source>
        <dbReference type="EMBL" id="KAA6409536.1"/>
    </source>
</evidence>
<feature type="region of interest" description="Disordered" evidence="1">
    <location>
        <begin position="273"/>
        <end position="301"/>
    </location>
</feature>
<accession>A0A5M8PLB1</accession>
<dbReference type="OrthoDB" id="5399559at2759"/>